<evidence type="ECO:0000313" key="1">
    <source>
        <dbReference type="EMBL" id="KAK9153842.1"/>
    </source>
</evidence>
<evidence type="ECO:0000313" key="2">
    <source>
        <dbReference type="Proteomes" id="UP001417504"/>
    </source>
</evidence>
<dbReference type="Proteomes" id="UP001417504">
    <property type="component" value="Unassembled WGS sequence"/>
</dbReference>
<dbReference type="EMBL" id="JBBNAE010000001">
    <property type="protein sequence ID" value="KAK9153842.1"/>
    <property type="molecule type" value="Genomic_DNA"/>
</dbReference>
<name>A0AAP0KM14_9MAGN</name>
<reference evidence="1 2" key="1">
    <citation type="submission" date="2024-01" db="EMBL/GenBank/DDBJ databases">
        <title>Genome assemblies of Stephania.</title>
        <authorList>
            <person name="Yang L."/>
        </authorList>
    </citation>
    <scope>NUCLEOTIDE SEQUENCE [LARGE SCALE GENOMIC DNA]</scope>
    <source>
        <strain evidence="1">QJT</strain>
        <tissue evidence="1">Leaf</tissue>
    </source>
</reference>
<keyword evidence="2" id="KW-1185">Reference proteome</keyword>
<gene>
    <name evidence="1" type="ORF">Sjap_001322</name>
</gene>
<dbReference type="AlphaFoldDB" id="A0AAP0KM14"/>
<organism evidence="1 2">
    <name type="scientific">Stephania japonica</name>
    <dbReference type="NCBI Taxonomy" id="461633"/>
    <lineage>
        <taxon>Eukaryota</taxon>
        <taxon>Viridiplantae</taxon>
        <taxon>Streptophyta</taxon>
        <taxon>Embryophyta</taxon>
        <taxon>Tracheophyta</taxon>
        <taxon>Spermatophyta</taxon>
        <taxon>Magnoliopsida</taxon>
        <taxon>Ranunculales</taxon>
        <taxon>Menispermaceae</taxon>
        <taxon>Menispermoideae</taxon>
        <taxon>Cissampelideae</taxon>
        <taxon>Stephania</taxon>
    </lineage>
</organism>
<proteinExistence type="predicted"/>
<accession>A0AAP0KM14</accession>
<protein>
    <submittedName>
        <fullName evidence="1">Uncharacterized protein</fullName>
    </submittedName>
</protein>
<comment type="caution">
    <text evidence="1">The sequence shown here is derived from an EMBL/GenBank/DDBJ whole genome shotgun (WGS) entry which is preliminary data.</text>
</comment>
<sequence>MTTPKMYTSTSFVNFMVRQYSSKPMHLITDQLHGGFDELNRLGKIVLLFCMRAFLRTTND</sequence>